<dbReference type="AlphaFoldDB" id="A0A5B7AVP1"/>
<dbReference type="InterPro" id="IPR007877">
    <property type="entry name" value="DUF707"/>
</dbReference>
<feature type="region of interest" description="Disordered" evidence="1">
    <location>
        <begin position="58"/>
        <end position="84"/>
    </location>
</feature>
<evidence type="ECO:0000256" key="1">
    <source>
        <dbReference type="SAM" id="MobiDB-lite"/>
    </source>
</evidence>
<feature type="compositionally biased region" description="Polar residues" evidence="1">
    <location>
        <begin position="58"/>
        <end position="71"/>
    </location>
</feature>
<keyword evidence="2" id="KW-1133">Transmembrane helix</keyword>
<evidence type="ECO:0000256" key="2">
    <source>
        <dbReference type="SAM" id="Phobius"/>
    </source>
</evidence>
<protein>
    <submittedName>
        <fullName evidence="3">Uncharacterized protein</fullName>
    </submittedName>
</protein>
<dbReference type="Pfam" id="PF05212">
    <property type="entry name" value="DUF707"/>
    <property type="match status" value="1"/>
</dbReference>
<keyword evidence="2" id="KW-0812">Transmembrane</keyword>
<dbReference type="PANTHER" id="PTHR31210">
    <property type="entry name" value="OS06G0731900 PROTEIN"/>
    <property type="match status" value="1"/>
</dbReference>
<feature type="transmembrane region" description="Helical" evidence="2">
    <location>
        <begin position="21"/>
        <end position="41"/>
    </location>
</feature>
<organism evidence="3">
    <name type="scientific">Davidia involucrata</name>
    <name type="common">Dove tree</name>
    <dbReference type="NCBI Taxonomy" id="16924"/>
    <lineage>
        <taxon>Eukaryota</taxon>
        <taxon>Viridiplantae</taxon>
        <taxon>Streptophyta</taxon>
        <taxon>Embryophyta</taxon>
        <taxon>Tracheophyta</taxon>
        <taxon>Spermatophyta</taxon>
        <taxon>Magnoliopsida</taxon>
        <taxon>eudicotyledons</taxon>
        <taxon>Gunneridae</taxon>
        <taxon>Pentapetalae</taxon>
        <taxon>asterids</taxon>
        <taxon>Cornales</taxon>
        <taxon>Nyssaceae</taxon>
        <taxon>Davidia</taxon>
    </lineage>
</organism>
<sequence>MKTFNSVSLLSDPKSRSCFCSFFFTALLICGAYFIGSAFLAKDYREILPRWDMNDNRQNTQSDDCQISPRQKMNDTRHNTQSSKCKNQCRPFGSEALPEGIVAKTSNLEMRPLWGSVADNKKSNPSVNLLAIAVGIKQKEIVNKIVEKFPANDFVVMLFHYDGIVDEWSDLGWSGRVVHVSAMNQTKWWFAKRFLHPDIVAEYDYIFLWDEDIGVENFHAVRYLSVVKDEGLEISQPALDPAKSEVHHQITARRRKSRVHRRFYKLKGSGRCDDDSTAPPCIGWVEMMAPAFSRAAWRCAWYMIQNDLIHAWGLDMQLGYCAQGDRTKNVGVVDSEYIVHLGLPTLGVSDKNKLSDEARGHVSQTTDASESFVLHRVVNRTAVRRQSFIEMQIFRNRWNNAVKEDKCWVDPYQQPTEQKNL</sequence>
<accession>A0A5B7AVP1</accession>
<dbReference type="EMBL" id="GHES01030100">
    <property type="protein sequence ID" value="MPA60659.1"/>
    <property type="molecule type" value="Transcribed_RNA"/>
</dbReference>
<gene>
    <name evidence="3" type="ORF">Din_030100</name>
</gene>
<dbReference type="PANTHER" id="PTHR31210:SF11">
    <property type="entry name" value="KETOGLUTARATE REDUCTASE TRANS-SPLICING-LIKE PROTEIN, PUTATIVE (DUF707)-RELATED"/>
    <property type="match status" value="1"/>
</dbReference>
<evidence type="ECO:0000313" key="3">
    <source>
        <dbReference type="EMBL" id="MPA60659.1"/>
    </source>
</evidence>
<proteinExistence type="predicted"/>
<keyword evidence="2" id="KW-0472">Membrane</keyword>
<name>A0A5B7AVP1_DAVIN</name>
<reference evidence="3" key="1">
    <citation type="submission" date="2019-08" db="EMBL/GenBank/DDBJ databases">
        <title>Reference gene set and small RNA set construction with multiple tissues from Davidia involucrata Baill.</title>
        <authorList>
            <person name="Yang H."/>
            <person name="Zhou C."/>
            <person name="Li G."/>
            <person name="Wang J."/>
            <person name="Gao P."/>
            <person name="Wang M."/>
            <person name="Wang R."/>
            <person name="Zhao Y."/>
        </authorList>
    </citation>
    <scope>NUCLEOTIDE SEQUENCE</scope>
    <source>
        <tissue evidence="3">Mixed with DoveR01_LX</tissue>
    </source>
</reference>